<feature type="transmembrane region" description="Helical" evidence="6">
    <location>
        <begin position="174"/>
        <end position="193"/>
    </location>
</feature>
<feature type="transmembrane region" description="Helical" evidence="6">
    <location>
        <begin position="205"/>
        <end position="225"/>
    </location>
</feature>
<organism evidence="8 9">
    <name type="scientific">Phreatobacter stygius</name>
    <dbReference type="NCBI Taxonomy" id="1940610"/>
    <lineage>
        <taxon>Bacteria</taxon>
        <taxon>Pseudomonadati</taxon>
        <taxon>Pseudomonadota</taxon>
        <taxon>Alphaproteobacteria</taxon>
        <taxon>Hyphomicrobiales</taxon>
        <taxon>Phreatobacteraceae</taxon>
        <taxon>Phreatobacter</taxon>
    </lineage>
</organism>
<evidence type="ECO:0000256" key="1">
    <source>
        <dbReference type="ARBA" id="ARBA00004651"/>
    </source>
</evidence>
<dbReference type="KEGG" id="pstg:E8M01_04290"/>
<feature type="transmembrane region" description="Helical" evidence="6">
    <location>
        <begin position="119"/>
        <end position="137"/>
    </location>
</feature>
<dbReference type="AlphaFoldDB" id="A0A4D7BH26"/>
<accession>A0A4D7BH26</accession>
<dbReference type="SUPFAM" id="SSF103481">
    <property type="entry name" value="Multidrug resistance efflux transporter EmrE"/>
    <property type="match status" value="2"/>
</dbReference>
<reference evidence="8 9" key="1">
    <citation type="submission" date="2019-04" db="EMBL/GenBank/DDBJ databases">
        <title>Phreatobacter aquaticus sp. nov.</title>
        <authorList>
            <person name="Choi A."/>
        </authorList>
    </citation>
    <scope>NUCLEOTIDE SEQUENCE [LARGE SCALE GENOMIC DNA]</scope>
    <source>
        <strain evidence="8 9">KCTC 52518</strain>
    </source>
</reference>
<gene>
    <name evidence="8" type="ORF">E8M01_04290</name>
</gene>
<dbReference type="PANTHER" id="PTHR32322:SF18">
    <property type="entry name" value="S-ADENOSYLMETHIONINE_S-ADENOSYLHOMOCYSTEINE TRANSPORTER"/>
    <property type="match status" value="1"/>
</dbReference>
<evidence type="ECO:0000256" key="3">
    <source>
        <dbReference type="ARBA" id="ARBA00022692"/>
    </source>
</evidence>
<dbReference type="Pfam" id="PF00892">
    <property type="entry name" value="EamA"/>
    <property type="match status" value="2"/>
</dbReference>
<keyword evidence="9" id="KW-1185">Reference proteome</keyword>
<evidence type="ECO:0000256" key="4">
    <source>
        <dbReference type="ARBA" id="ARBA00022989"/>
    </source>
</evidence>
<evidence type="ECO:0000259" key="7">
    <source>
        <dbReference type="Pfam" id="PF00892"/>
    </source>
</evidence>
<dbReference type="GO" id="GO:0005886">
    <property type="term" value="C:plasma membrane"/>
    <property type="evidence" value="ECO:0007669"/>
    <property type="project" value="UniProtKB-SubCell"/>
</dbReference>
<comment type="subcellular location">
    <subcellularLocation>
        <location evidence="1">Cell membrane</location>
        <topology evidence="1">Multi-pass membrane protein</topology>
    </subcellularLocation>
</comment>
<feature type="transmembrane region" description="Helical" evidence="6">
    <location>
        <begin position="232"/>
        <end position="253"/>
    </location>
</feature>
<keyword evidence="3 6" id="KW-0812">Transmembrane</keyword>
<feature type="transmembrane region" description="Helical" evidence="6">
    <location>
        <begin position="90"/>
        <end position="110"/>
    </location>
</feature>
<sequence length="295" mass="30691">MRFIPVALAVLWGFNWPAVKTALSEVQPFGLRMVGLGVGAVLLALVAAMIGRSLKVPRSSWIPLVIAGIFNIAGFNLATVFAQLNTSTSRAAILTFTTPLWAILMAYLFLGERLDRSKTIALAIGLIGIAVLAAPLIGGQSTLLGLVFPLVAAFSWAAGTVYQKARPIEGDRMVITAYQLLIAAAMAGIGFGLSGETLPVTLSPVVWTALTFHVIGATAIAYLLWFTLLDRLSVGAASLTTFAIPVVGVLSAMALVGDRPSPLDFVGFAAILAAAAVAMFAAAPRRVPASVTAEA</sequence>
<dbReference type="PANTHER" id="PTHR32322">
    <property type="entry name" value="INNER MEMBRANE TRANSPORTER"/>
    <property type="match status" value="1"/>
</dbReference>
<feature type="transmembrane region" description="Helical" evidence="6">
    <location>
        <begin position="34"/>
        <end position="54"/>
    </location>
</feature>
<dbReference type="InterPro" id="IPR000620">
    <property type="entry name" value="EamA_dom"/>
</dbReference>
<dbReference type="EMBL" id="CP039690">
    <property type="protein sequence ID" value="QCI69038.1"/>
    <property type="molecule type" value="Genomic_DNA"/>
</dbReference>
<evidence type="ECO:0000256" key="6">
    <source>
        <dbReference type="SAM" id="Phobius"/>
    </source>
</evidence>
<feature type="transmembrane region" description="Helical" evidence="6">
    <location>
        <begin position="61"/>
        <end position="84"/>
    </location>
</feature>
<dbReference type="InterPro" id="IPR050638">
    <property type="entry name" value="AA-Vitamin_Transporters"/>
</dbReference>
<keyword evidence="2" id="KW-1003">Cell membrane</keyword>
<dbReference type="InterPro" id="IPR037185">
    <property type="entry name" value="EmrE-like"/>
</dbReference>
<keyword evidence="5 6" id="KW-0472">Membrane</keyword>
<evidence type="ECO:0000313" key="9">
    <source>
        <dbReference type="Proteomes" id="UP000298781"/>
    </source>
</evidence>
<evidence type="ECO:0000313" key="8">
    <source>
        <dbReference type="EMBL" id="QCI69038.1"/>
    </source>
</evidence>
<dbReference type="OrthoDB" id="9787117at2"/>
<evidence type="ECO:0000256" key="5">
    <source>
        <dbReference type="ARBA" id="ARBA00023136"/>
    </source>
</evidence>
<proteinExistence type="predicted"/>
<feature type="transmembrane region" description="Helical" evidence="6">
    <location>
        <begin position="143"/>
        <end position="162"/>
    </location>
</feature>
<feature type="transmembrane region" description="Helical" evidence="6">
    <location>
        <begin position="265"/>
        <end position="283"/>
    </location>
</feature>
<protein>
    <submittedName>
        <fullName evidence="8">DMT family transporter</fullName>
    </submittedName>
</protein>
<keyword evidence="4 6" id="KW-1133">Transmembrane helix</keyword>
<evidence type="ECO:0000256" key="2">
    <source>
        <dbReference type="ARBA" id="ARBA00022475"/>
    </source>
</evidence>
<dbReference type="Proteomes" id="UP000298781">
    <property type="component" value="Chromosome"/>
</dbReference>
<feature type="domain" description="EamA" evidence="7">
    <location>
        <begin position="7"/>
        <end position="132"/>
    </location>
</feature>
<name>A0A4D7BH26_9HYPH</name>
<feature type="domain" description="EamA" evidence="7">
    <location>
        <begin position="144"/>
        <end position="278"/>
    </location>
</feature>